<dbReference type="Proteomes" id="UP001596119">
    <property type="component" value="Unassembled WGS sequence"/>
</dbReference>
<gene>
    <name evidence="1" type="ORF">ACFQH9_02130</name>
</gene>
<sequence length="150" mass="16260">MMPTVLRATNELVAAGWLAGLPELDANMVGPSLPNDNTTWAASGFVQVTTVGGGPNIYVKVRKPVVQVDCWAVSPSSNKAPWGKANYLAEVIRSGADDHPSVPRDVVLPGNYPTARVLTAYLLTEPRKVLGDSSSYARYQFDLQMDWVEL</sequence>
<evidence type="ECO:0008006" key="3">
    <source>
        <dbReference type="Google" id="ProtNLM"/>
    </source>
</evidence>
<accession>A0ABW1I1K5</accession>
<protein>
    <recommendedName>
        <fullName evidence="3">Minor tail protein</fullName>
    </recommendedName>
</protein>
<evidence type="ECO:0000313" key="2">
    <source>
        <dbReference type="Proteomes" id="UP001596119"/>
    </source>
</evidence>
<evidence type="ECO:0000313" key="1">
    <source>
        <dbReference type="EMBL" id="MFC5947075.1"/>
    </source>
</evidence>
<comment type="caution">
    <text evidence="1">The sequence shown here is derived from an EMBL/GenBank/DDBJ whole genome shotgun (WGS) entry which is preliminary data.</text>
</comment>
<dbReference type="RefSeq" id="WP_379563576.1">
    <property type="nucleotide sequence ID" value="NZ_JBHSQK010000005.1"/>
</dbReference>
<organism evidence="1 2">
    <name type="scientific">Pseudonocardia lutea</name>
    <dbReference type="NCBI Taxonomy" id="2172015"/>
    <lineage>
        <taxon>Bacteria</taxon>
        <taxon>Bacillati</taxon>
        <taxon>Actinomycetota</taxon>
        <taxon>Actinomycetes</taxon>
        <taxon>Pseudonocardiales</taxon>
        <taxon>Pseudonocardiaceae</taxon>
        <taxon>Pseudonocardia</taxon>
    </lineage>
</organism>
<keyword evidence="2" id="KW-1185">Reference proteome</keyword>
<reference evidence="2" key="1">
    <citation type="journal article" date="2019" name="Int. J. Syst. Evol. Microbiol.">
        <title>The Global Catalogue of Microorganisms (GCM) 10K type strain sequencing project: providing services to taxonomists for standard genome sequencing and annotation.</title>
        <authorList>
            <consortium name="The Broad Institute Genomics Platform"/>
            <consortium name="The Broad Institute Genome Sequencing Center for Infectious Disease"/>
            <person name="Wu L."/>
            <person name="Ma J."/>
        </authorList>
    </citation>
    <scope>NUCLEOTIDE SEQUENCE [LARGE SCALE GENOMIC DNA]</scope>
    <source>
        <strain evidence="2">CGMCC 4.7397</strain>
    </source>
</reference>
<proteinExistence type="predicted"/>
<name>A0ABW1I1K5_9PSEU</name>
<dbReference type="EMBL" id="JBHSQK010000005">
    <property type="protein sequence ID" value="MFC5947075.1"/>
    <property type="molecule type" value="Genomic_DNA"/>
</dbReference>